<dbReference type="RefSeq" id="WP_007550943.1">
    <property type="nucleotide sequence ID" value="NZ_AFPU01000001.1"/>
</dbReference>
<proteinExistence type="predicted"/>
<reference evidence="2 3" key="1">
    <citation type="journal article" date="2011" name="J. Bacteriol.">
        <title>Genome Sequence of an Ammonia-Oxidizing Soil Archaeon, "Candidatus Nitrosoarchaeum koreensis" MY1.</title>
        <authorList>
            <person name="Kim B.K."/>
            <person name="Jung M.Y."/>
            <person name="Yu D.S."/>
            <person name="Park S.J."/>
            <person name="Oh T.K."/>
            <person name="Rhee S.K."/>
            <person name="Kim J.F."/>
        </authorList>
    </citation>
    <scope>NUCLEOTIDE SEQUENCE [LARGE SCALE GENOMIC DNA]</scope>
    <source>
        <strain evidence="2 3">MY1</strain>
    </source>
</reference>
<keyword evidence="1" id="KW-1133">Transmembrane helix</keyword>
<keyword evidence="1" id="KW-0812">Transmembrane</keyword>
<evidence type="ECO:0000313" key="2">
    <source>
        <dbReference type="EMBL" id="EGP94043.1"/>
    </source>
</evidence>
<dbReference type="InterPro" id="IPR036598">
    <property type="entry name" value="GOLD_dom_sf"/>
</dbReference>
<feature type="transmembrane region" description="Helical" evidence="1">
    <location>
        <begin position="6"/>
        <end position="27"/>
    </location>
</feature>
<keyword evidence="3" id="KW-1185">Reference proteome</keyword>
<dbReference type="SUPFAM" id="SSF117070">
    <property type="entry name" value="LEA14-like"/>
    <property type="match status" value="1"/>
</dbReference>
<name>F9CXS7_9ARCH</name>
<gene>
    <name evidence="2" type="ORF">MY1_1285</name>
</gene>
<keyword evidence="1" id="KW-0472">Membrane</keyword>
<dbReference type="STRING" id="1001994.MY1_1285"/>
<evidence type="ECO:0000313" key="3">
    <source>
        <dbReference type="Proteomes" id="UP000004440"/>
    </source>
</evidence>
<dbReference type="SUPFAM" id="SSF101576">
    <property type="entry name" value="Supernatant protein factor (SPF), C-terminal domain"/>
    <property type="match status" value="1"/>
</dbReference>
<comment type="caution">
    <text evidence="2">The sequence shown here is derived from an EMBL/GenBank/DDBJ whole genome shotgun (WGS) entry which is preliminary data.</text>
</comment>
<protein>
    <submittedName>
        <fullName evidence="2">Uncharacterized protein</fullName>
    </submittedName>
</protein>
<accession>F9CXS7</accession>
<organism evidence="2 3">
    <name type="scientific">Nitrosarchaeum koreense MY1</name>
    <dbReference type="NCBI Taxonomy" id="1001994"/>
    <lineage>
        <taxon>Archaea</taxon>
        <taxon>Nitrososphaerota</taxon>
        <taxon>Nitrososphaeria</taxon>
        <taxon>Nitrosopumilales</taxon>
        <taxon>Nitrosopumilaceae</taxon>
        <taxon>Nitrosarchaeum</taxon>
    </lineage>
</organism>
<dbReference type="OrthoDB" id="3139at2157"/>
<sequence length="342" mass="37564">MKNTHVIGIVIIVILIIIAIFGAILYYSYTQIHVSLRDASYHSIEWSSFSWSTLLNLGLNVIAGNWLSAAFDLINGINLDLTFGLYNGGLLPVYIPDLSYDLLINNVRVGKGYSQVDTTIYPGQTKEISALQNFKKSSLYPVIGSIVSNGGVINLKVSGTAHFKLLVFDIPIQFESTKSISIKDEIKKKLESEIQRLKPQPQKEIASTISSSIKSFIDTLDGDVKNLDLRLSGSKIVDSTYRVPPGTYNWVSFTMQCTGTVQGGFLANAALGDDIIVYLLDENQFKGFENGEAVSTYYNSGKVESGTFSANLKSGKYYVVMSNSYSIFSTKTVQLQVAGSCR</sequence>
<dbReference type="Proteomes" id="UP000004440">
    <property type="component" value="Unassembled WGS sequence"/>
</dbReference>
<dbReference type="AlphaFoldDB" id="F9CXS7"/>
<evidence type="ECO:0000256" key="1">
    <source>
        <dbReference type="SAM" id="Phobius"/>
    </source>
</evidence>
<dbReference type="EMBL" id="AFPU01000001">
    <property type="protein sequence ID" value="EGP94043.1"/>
    <property type="molecule type" value="Genomic_DNA"/>
</dbReference>
<dbReference type="Gene3D" id="2.60.40.1820">
    <property type="match status" value="1"/>
</dbReference>